<accession>T1CSJ3</accession>
<sequence length="98" mass="11333">MDGFSRTLWWLFGSSVGAPTRARILASIREEPKNAQQLANELRLDYQTIRHHLRVLSENRLVESTGEHYGTVYSVAPSVEARWGELESIVQRHRKSRE</sequence>
<dbReference type="SMART" id="SM00418">
    <property type="entry name" value="HTH_ARSR"/>
    <property type="match status" value="1"/>
</dbReference>
<dbReference type="InterPro" id="IPR011991">
    <property type="entry name" value="ArsR-like_HTH"/>
</dbReference>
<feature type="domain" description="HTH arsR-type" evidence="1">
    <location>
        <begin position="11"/>
        <end position="89"/>
    </location>
</feature>
<comment type="caution">
    <text evidence="2">The sequence shown here is derived from an EMBL/GenBank/DDBJ whole genome shotgun (WGS) entry which is preliminary data.</text>
</comment>
<evidence type="ECO:0000259" key="1">
    <source>
        <dbReference type="SMART" id="SM00418"/>
    </source>
</evidence>
<dbReference type="PANTHER" id="PTHR38600">
    <property type="entry name" value="TRANSCRIPTIONAL REGULATORY PROTEIN"/>
    <property type="match status" value="1"/>
</dbReference>
<organism evidence="2">
    <name type="scientific">mine drainage metagenome</name>
    <dbReference type="NCBI Taxonomy" id="410659"/>
    <lineage>
        <taxon>unclassified sequences</taxon>
        <taxon>metagenomes</taxon>
        <taxon>ecological metagenomes</taxon>
    </lineage>
</organism>
<gene>
    <name evidence="2" type="ORF">B1A_05752</name>
</gene>
<protein>
    <submittedName>
        <fullName evidence="2">ArsR family transcriptional regulator</fullName>
    </submittedName>
</protein>
<proteinExistence type="predicted"/>
<dbReference type="CDD" id="cd00090">
    <property type="entry name" value="HTH_ARSR"/>
    <property type="match status" value="1"/>
</dbReference>
<dbReference type="InterPro" id="IPR036390">
    <property type="entry name" value="WH_DNA-bd_sf"/>
</dbReference>
<evidence type="ECO:0000313" key="2">
    <source>
        <dbReference type="EMBL" id="EQD71519.1"/>
    </source>
</evidence>
<dbReference type="AlphaFoldDB" id="T1CSJ3"/>
<dbReference type="InterPro" id="IPR036388">
    <property type="entry name" value="WH-like_DNA-bd_sf"/>
</dbReference>
<dbReference type="InterPro" id="IPR001845">
    <property type="entry name" value="HTH_ArsR_DNA-bd_dom"/>
</dbReference>
<dbReference type="PANTHER" id="PTHR38600:SF1">
    <property type="entry name" value="TRANSCRIPTIONAL REGULATORY PROTEIN"/>
    <property type="match status" value="1"/>
</dbReference>
<name>T1CSJ3_9ZZZZ</name>
<dbReference type="GO" id="GO:0003700">
    <property type="term" value="F:DNA-binding transcription factor activity"/>
    <property type="evidence" value="ECO:0007669"/>
    <property type="project" value="InterPro"/>
</dbReference>
<dbReference type="SUPFAM" id="SSF46785">
    <property type="entry name" value="Winged helix' DNA-binding domain"/>
    <property type="match status" value="1"/>
</dbReference>
<reference evidence="2" key="1">
    <citation type="submission" date="2013-08" db="EMBL/GenBank/DDBJ databases">
        <authorList>
            <person name="Mendez C."/>
            <person name="Richter M."/>
            <person name="Ferrer M."/>
            <person name="Sanchez J."/>
        </authorList>
    </citation>
    <scope>NUCLEOTIDE SEQUENCE</scope>
</reference>
<dbReference type="EMBL" id="AUZX01004195">
    <property type="protein sequence ID" value="EQD71519.1"/>
    <property type="molecule type" value="Genomic_DNA"/>
</dbReference>
<dbReference type="Pfam" id="PF12840">
    <property type="entry name" value="HTH_20"/>
    <property type="match status" value="1"/>
</dbReference>
<reference evidence="2" key="2">
    <citation type="journal article" date="2014" name="ISME J.">
        <title>Microbial stratification in low pH oxic and suboxic macroscopic growths along an acid mine drainage.</title>
        <authorList>
            <person name="Mendez-Garcia C."/>
            <person name="Mesa V."/>
            <person name="Sprenger R.R."/>
            <person name="Richter M."/>
            <person name="Diez M.S."/>
            <person name="Solano J."/>
            <person name="Bargiela R."/>
            <person name="Golyshina O.V."/>
            <person name="Manteca A."/>
            <person name="Ramos J.L."/>
            <person name="Gallego J.R."/>
            <person name="Llorente I."/>
            <person name="Martins Dos Santos V.A."/>
            <person name="Jensen O.N."/>
            <person name="Pelaez A.I."/>
            <person name="Sanchez J."/>
            <person name="Ferrer M."/>
        </authorList>
    </citation>
    <scope>NUCLEOTIDE SEQUENCE</scope>
</reference>
<dbReference type="Gene3D" id="1.10.10.10">
    <property type="entry name" value="Winged helix-like DNA-binding domain superfamily/Winged helix DNA-binding domain"/>
    <property type="match status" value="1"/>
</dbReference>